<accession>A0A917V2F8</accession>
<comment type="caution">
    <text evidence="2">The sequence shown here is derived from an EMBL/GenBank/DDBJ whole genome shotgun (WGS) entry which is preliminary data.</text>
</comment>
<evidence type="ECO:0000256" key="1">
    <source>
        <dbReference type="SAM" id="MobiDB-lite"/>
    </source>
</evidence>
<dbReference type="Proteomes" id="UP000600449">
    <property type="component" value="Unassembled WGS sequence"/>
</dbReference>
<reference evidence="2 3" key="1">
    <citation type="journal article" date="2014" name="Int. J. Syst. Evol. Microbiol.">
        <title>Complete genome sequence of Corynebacterium casei LMG S-19264T (=DSM 44701T), isolated from a smear-ripened cheese.</title>
        <authorList>
            <consortium name="US DOE Joint Genome Institute (JGI-PGF)"/>
            <person name="Walter F."/>
            <person name="Albersmeier A."/>
            <person name="Kalinowski J."/>
            <person name="Ruckert C."/>
        </authorList>
    </citation>
    <scope>NUCLEOTIDE SEQUENCE [LARGE SCALE GENOMIC DNA]</scope>
    <source>
        <strain evidence="2 3">CGMCC 1.9161</strain>
    </source>
</reference>
<feature type="compositionally biased region" description="Acidic residues" evidence="1">
    <location>
        <begin position="165"/>
        <end position="176"/>
    </location>
</feature>
<organism evidence="2 3">
    <name type="scientific">Salinarimonas ramus</name>
    <dbReference type="NCBI Taxonomy" id="690164"/>
    <lineage>
        <taxon>Bacteria</taxon>
        <taxon>Pseudomonadati</taxon>
        <taxon>Pseudomonadota</taxon>
        <taxon>Alphaproteobacteria</taxon>
        <taxon>Hyphomicrobiales</taxon>
        <taxon>Salinarimonadaceae</taxon>
        <taxon>Salinarimonas</taxon>
    </lineage>
</organism>
<proteinExistence type="predicted"/>
<evidence type="ECO:0000313" key="3">
    <source>
        <dbReference type="Proteomes" id="UP000600449"/>
    </source>
</evidence>
<dbReference type="EMBL" id="BMMF01000002">
    <property type="protein sequence ID" value="GGK22243.1"/>
    <property type="molecule type" value="Genomic_DNA"/>
</dbReference>
<feature type="region of interest" description="Disordered" evidence="1">
    <location>
        <begin position="61"/>
        <end position="205"/>
    </location>
</feature>
<dbReference type="RefSeq" id="WP_188909457.1">
    <property type="nucleotide sequence ID" value="NZ_BMMF01000002.1"/>
</dbReference>
<evidence type="ECO:0000313" key="2">
    <source>
        <dbReference type="EMBL" id="GGK22243.1"/>
    </source>
</evidence>
<name>A0A917V2F8_9HYPH</name>
<dbReference type="AlphaFoldDB" id="A0A917V2F8"/>
<protein>
    <submittedName>
        <fullName evidence="2">Uncharacterized protein</fullName>
    </submittedName>
</protein>
<keyword evidence="3" id="KW-1185">Reference proteome</keyword>
<gene>
    <name evidence="2" type="ORF">GCM10011322_06150</name>
</gene>
<feature type="compositionally biased region" description="Basic and acidic residues" evidence="1">
    <location>
        <begin position="188"/>
        <end position="198"/>
    </location>
</feature>
<sequence>MADYYPLIARAVQGLPDPSPSTRSAVYDRARSALMAQLRSLDPPLSDEDIDREGEALDAAIARVEADYAPPAPEPDAEPAPGAYDAYPEPEPYPESTAYPEPEPYPEPYREQDAYGADEPYPEPAPPPAARAWPEAQPVDEAAPVEAQNFTIPEPRRRPAYGETPPEEERADEDDGFVAAAPPPPPETRARPRIDARNGKGGSGGGRARIAIIAGIVAAVIGAIAATALSLSEEPVEIVAEAPGSETAPPPVDDGKIVDRVGGEAPVVAAAPETTSQASLATTDDGTIAVAQRAVLYEEDPLNPQGEPRAAAGRAVWTLEPGGQGEPVVRVTVEIPDPRLRLVMLIRRNLDPTLPASHTIDLSFETGDMESRRIRDIGLLQLKDEETIRGAPVAGLPVPVRDNLFLIGLSSLPRDIERNTVLMTDRNWIDLPVRLASGQRAILSFEKGASGDRILDEAFAEWSESTVSAGGN</sequence>